<accession>A0ABY8BCC3</accession>
<dbReference type="RefSeq" id="WP_277416253.1">
    <property type="nucleotide sequence ID" value="NZ_CP119083.1"/>
</dbReference>
<proteinExistence type="predicted"/>
<reference evidence="1 2" key="1">
    <citation type="submission" date="2023-02" db="EMBL/GenBank/DDBJ databases">
        <title>Gemone sequence of Telluria chitinolytica ACM 3522T.</title>
        <authorList>
            <person name="Frediansyah A."/>
            <person name="Miess H."/>
            <person name="Gross H."/>
        </authorList>
    </citation>
    <scope>NUCLEOTIDE SEQUENCE [LARGE SCALE GENOMIC DNA]</scope>
    <source>
        <strain evidence="1 2">ACM 3522</strain>
    </source>
</reference>
<sequence length="123" mass="14233">MERKPLQALFHLGDVLEWLALCADEQAKSWLGCLCCDQSSSFCSCARNFAQHCESICTAQMTDLIMQIDAYVDALPEAAARYAEDAFFERYEWAQIRSLARQLLRQLDWEVIQSSRHHLQMLE</sequence>
<dbReference type="EMBL" id="CP119083">
    <property type="protein sequence ID" value="WEF33555.1"/>
    <property type="molecule type" value="Genomic_DNA"/>
</dbReference>
<evidence type="ECO:0000313" key="2">
    <source>
        <dbReference type="Proteomes" id="UP001216510"/>
    </source>
</evidence>
<dbReference type="Proteomes" id="UP001216510">
    <property type="component" value="Chromosome"/>
</dbReference>
<organism evidence="1 2">
    <name type="scientific">Pseudoduganella chitinolytica</name>
    <dbReference type="NCBI Taxonomy" id="34070"/>
    <lineage>
        <taxon>Bacteria</taxon>
        <taxon>Pseudomonadati</taxon>
        <taxon>Pseudomonadota</taxon>
        <taxon>Betaproteobacteria</taxon>
        <taxon>Burkholderiales</taxon>
        <taxon>Oxalobacteraceae</taxon>
        <taxon>Telluria group</taxon>
        <taxon>Pseudoduganella</taxon>
    </lineage>
</organism>
<protein>
    <submittedName>
        <fullName evidence="1">Uncharacterized protein</fullName>
    </submittedName>
</protein>
<gene>
    <name evidence="1" type="ORF">PX653_01825</name>
</gene>
<evidence type="ECO:0000313" key="1">
    <source>
        <dbReference type="EMBL" id="WEF33555.1"/>
    </source>
</evidence>
<keyword evidence="2" id="KW-1185">Reference proteome</keyword>
<name>A0ABY8BCC3_9BURK</name>